<dbReference type="Gene3D" id="1.20.120.340">
    <property type="entry name" value="Flagellar protein FliS"/>
    <property type="match status" value="1"/>
</dbReference>
<dbReference type="PANTHER" id="PTHR34773">
    <property type="entry name" value="FLAGELLAR SECRETION CHAPERONE FLIS"/>
    <property type="match status" value="1"/>
</dbReference>
<dbReference type="GO" id="GO:0005829">
    <property type="term" value="C:cytosol"/>
    <property type="evidence" value="ECO:0007669"/>
    <property type="project" value="UniProtKB-SubCell"/>
</dbReference>
<dbReference type="CDD" id="cd16098">
    <property type="entry name" value="FliS"/>
    <property type="match status" value="1"/>
</dbReference>
<dbReference type="InterPro" id="IPR036584">
    <property type="entry name" value="FliS_sf"/>
</dbReference>
<dbReference type="PANTHER" id="PTHR34773:SF1">
    <property type="entry name" value="FLAGELLAR SECRETION CHAPERONE FLIS"/>
    <property type="match status" value="1"/>
</dbReference>
<evidence type="ECO:0000256" key="4">
    <source>
        <dbReference type="ARBA" id="ARBA00022795"/>
    </source>
</evidence>
<evidence type="ECO:0000256" key="2">
    <source>
        <dbReference type="ARBA" id="ARBA00008787"/>
    </source>
</evidence>
<dbReference type="Pfam" id="PF02561">
    <property type="entry name" value="FliS"/>
    <property type="match status" value="1"/>
</dbReference>
<accession>A0A508TQD4</accession>
<comment type="subcellular location">
    <subcellularLocation>
        <location evidence="1">Cytoplasm</location>
        <location evidence="1">Cytosol</location>
    </subcellularLocation>
</comment>
<dbReference type="OrthoDB" id="7677889at2"/>
<keyword evidence="3" id="KW-0963">Cytoplasm</keyword>
<dbReference type="RefSeq" id="WP_139863121.1">
    <property type="nucleotide sequence ID" value="NZ_CAADFC020000028.1"/>
</dbReference>
<keyword evidence="4" id="KW-1005">Bacterial flagellum biogenesis</keyword>
<proteinExistence type="inferred from homology"/>
<dbReference type="GO" id="GO:0044780">
    <property type="term" value="P:bacterial-type flagellum assembly"/>
    <property type="evidence" value="ECO:0007669"/>
    <property type="project" value="InterPro"/>
</dbReference>
<name>A0A508TQD4_9BRAD</name>
<evidence type="ECO:0008006" key="8">
    <source>
        <dbReference type="Google" id="ProtNLM"/>
    </source>
</evidence>
<gene>
    <name evidence="6" type="ORF">CI1B_64310</name>
</gene>
<evidence type="ECO:0000256" key="5">
    <source>
        <dbReference type="ARBA" id="ARBA00023186"/>
    </source>
</evidence>
<dbReference type="EMBL" id="CAADFC020000028">
    <property type="protein sequence ID" value="VIO76426.1"/>
    <property type="molecule type" value="Genomic_DNA"/>
</dbReference>
<dbReference type="InterPro" id="IPR003713">
    <property type="entry name" value="FliS"/>
</dbReference>
<keyword evidence="5" id="KW-0143">Chaperone</keyword>
<reference evidence="6" key="1">
    <citation type="submission" date="2019-02" db="EMBL/GenBank/DDBJ databases">
        <authorList>
            <person name="Pothier F.J."/>
        </authorList>
    </citation>
    <scope>NUCLEOTIDE SEQUENCE</scope>
    <source>
        <strain evidence="6">CI-1B</strain>
    </source>
</reference>
<dbReference type="AlphaFoldDB" id="A0A508TQD4"/>
<dbReference type="GO" id="GO:0071973">
    <property type="term" value="P:bacterial-type flagellum-dependent cell motility"/>
    <property type="evidence" value="ECO:0007669"/>
    <property type="project" value="TreeGrafter"/>
</dbReference>
<protein>
    <recommendedName>
        <fullName evidence="8">Flagellar secretion chaperone FliS</fullName>
    </recommendedName>
</protein>
<evidence type="ECO:0000256" key="1">
    <source>
        <dbReference type="ARBA" id="ARBA00004514"/>
    </source>
</evidence>
<keyword evidence="7" id="KW-1185">Reference proteome</keyword>
<sequence>MTQNATAYLANNAYRSAAVAVPPLKAVVMLCDGAITLLQKAHEAHEAKRFEEGHSYLTRATAILRGLSHNLDFARGGAVADRLYRTYNALIMACLRSYGRPQAKENFRRIIASLTELRDAWKFVEATAGKAKDKARAAESVAGR</sequence>
<comment type="similarity">
    <text evidence="2">Belongs to the FliS family.</text>
</comment>
<evidence type="ECO:0000313" key="7">
    <source>
        <dbReference type="Proteomes" id="UP000328092"/>
    </source>
</evidence>
<dbReference type="Proteomes" id="UP000328092">
    <property type="component" value="Unassembled WGS sequence"/>
</dbReference>
<dbReference type="SUPFAM" id="SSF101116">
    <property type="entry name" value="Flagellar export chaperone FliS"/>
    <property type="match status" value="1"/>
</dbReference>
<organism evidence="6 7">
    <name type="scientific">Bradyrhizobium ivorense</name>
    <dbReference type="NCBI Taxonomy" id="2511166"/>
    <lineage>
        <taxon>Bacteria</taxon>
        <taxon>Pseudomonadati</taxon>
        <taxon>Pseudomonadota</taxon>
        <taxon>Alphaproteobacteria</taxon>
        <taxon>Hyphomicrobiales</taxon>
        <taxon>Nitrobacteraceae</taxon>
        <taxon>Bradyrhizobium</taxon>
    </lineage>
</organism>
<comment type="caution">
    <text evidence="6">The sequence shown here is derived from an EMBL/GenBank/DDBJ whole genome shotgun (WGS) entry which is preliminary data.</text>
</comment>
<evidence type="ECO:0000256" key="3">
    <source>
        <dbReference type="ARBA" id="ARBA00022490"/>
    </source>
</evidence>
<evidence type="ECO:0000313" key="6">
    <source>
        <dbReference type="EMBL" id="VIO76426.1"/>
    </source>
</evidence>